<evidence type="ECO:0000313" key="2">
    <source>
        <dbReference type="EMBL" id="XBH06362.1"/>
    </source>
</evidence>
<protein>
    <submittedName>
        <fullName evidence="2">Uncharacterized protein</fullName>
    </submittedName>
</protein>
<dbReference type="EMBL" id="CP155447">
    <property type="protein sequence ID" value="XBH06362.1"/>
    <property type="molecule type" value="Genomic_DNA"/>
</dbReference>
<reference evidence="2" key="1">
    <citation type="submission" date="2024-05" db="EMBL/GenBank/DDBJ databases">
        <title>Planctomycetes of the genus Singulisphaera possess chitinolytic capabilities.</title>
        <authorList>
            <person name="Ivanova A."/>
        </authorList>
    </citation>
    <scope>NUCLEOTIDE SEQUENCE</scope>
    <source>
        <strain evidence="2">Ch08T</strain>
    </source>
</reference>
<evidence type="ECO:0000256" key="1">
    <source>
        <dbReference type="SAM" id="MobiDB-lite"/>
    </source>
</evidence>
<proteinExistence type="predicted"/>
<feature type="compositionally biased region" description="Basic and acidic residues" evidence="1">
    <location>
        <begin position="128"/>
        <end position="148"/>
    </location>
</feature>
<sequence length="159" mass="17657">MAKDHGLKIYFRTTPKLRGFYNRLTGALRATDELSSKKGYTSNDAIINALLLWAADRDPDDLARELAPHIAHFEEIWDEVLASQSTPEPPEPKPVASTGSSEDPQWVTGSIRQRTDGDNAQLTRKNRQSRDDVSTKPKETQGESEPAKRKGGRKGKSSP</sequence>
<dbReference type="RefSeq" id="WP_406699213.1">
    <property type="nucleotide sequence ID" value="NZ_CP155447.1"/>
</dbReference>
<dbReference type="AlphaFoldDB" id="A0AAU7CN70"/>
<accession>A0AAU7CN70</accession>
<gene>
    <name evidence="2" type="ORF">V5E97_10085</name>
</gene>
<feature type="region of interest" description="Disordered" evidence="1">
    <location>
        <begin position="80"/>
        <end position="159"/>
    </location>
</feature>
<organism evidence="2">
    <name type="scientific">Singulisphaera sp. Ch08</name>
    <dbReference type="NCBI Taxonomy" id="3120278"/>
    <lineage>
        <taxon>Bacteria</taxon>
        <taxon>Pseudomonadati</taxon>
        <taxon>Planctomycetota</taxon>
        <taxon>Planctomycetia</taxon>
        <taxon>Isosphaerales</taxon>
        <taxon>Isosphaeraceae</taxon>
        <taxon>Singulisphaera</taxon>
    </lineage>
</organism>
<feature type="compositionally biased region" description="Polar residues" evidence="1">
    <location>
        <begin position="97"/>
        <end position="123"/>
    </location>
</feature>
<feature type="compositionally biased region" description="Basic residues" evidence="1">
    <location>
        <begin position="149"/>
        <end position="159"/>
    </location>
</feature>
<name>A0AAU7CN70_9BACT</name>